<feature type="transmembrane region" description="Helical" evidence="7">
    <location>
        <begin position="271"/>
        <end position="293"/>
    </location>
</feature>
<evidence type="ECO:0000256" key="3">
    <source>
        <dbReference type="ARBA" id="ARBA00022475"/>
    </source>
</evidence>
<dbReference type="Gene3D" id="1.10.3720.10">
    <property type="entry name" value="MetI-like"/>
    <property type="match status" value="1"/>
</dbReference>
<evidence type="ECO:0000256" key="1">
    <source>
        <dbReference type="ARBA" id="ARBA00004651"/>
    </source>
</evidence>
<dbReference type="GO" id="GO:0055085">
    <property type="term" value="P:transmembrane transport"/>
    <property type="evidence" value="ECO:0007669"/>
    <property type="project" value="InterPro"/>
</dbReference>
<evidence type="ECO:0000256" key="7">
    <source>
        <dbReference type="RuleBase" id="RU363032"/>
    </source>
</evidence>
<dbReference type="PANTHER" id="PTHR43386">
    <property type="entry name" value="OLIGOPEPTIDE TRANSPORT SYSTEM PERMEASE PROTEIN APPC"/>
    <property type="match status" value="1"/>
</dbReference>
<dbReference type="SUPFAM" id="SSF161098">
    <property type="entry name" value="MetI-like"/>
    <property type="match status" value="1"/>
</dbReference>
<protein>
    <submittedName>
        <fullName evidence="10">ABC-type dipeptide/oligopeptide/nickel transport system permease subunit</fullName>
    </submittedName>
</protein>
<dbReference type="EMBL" id="JACHJO010000004">
    <property type="protein sequence ID" value="MBB6119551.1"/>
    <property type="molecule type" value="Genomic_DNA"/>
</dbReference>
<comment type="subcellular location">
    <subcellularLocation>
        <location evidence="1 7">Cell membrane</location>
        <topology evidence="1 7">Multi-pass membrane protein</topology>
    </subcellularLocation>
</comment>
<organism evidence="10 11">
    <name type="scientific">Nocardiopsis algeriensis</name>
    <dbReference type="NCBI Taxonomy" id="1478215"/>
    <lineage>
        <taxon>Bacteria</taxon>
        <taxon>Bacillati</taxon>
        <taxon>Actinomycetota</taxon>
        <taxon>Actinomycetes</taxon>
        <taxon>Streptosporangiales</taxon>
        <taxon>Nocardiopsidaceae</taxon>
        <taxon>Nocardiopsis</taxon>
    </lineage>
</organism>
<sequence>MNGTDTPQSTAAAGTAAPARTRSKARSREILGRVWASPTGKFSVLMIAALVLVACFADLLVTHSPTEQVLSETNQPPSWMGGEGGHLLGTDPLGRDVFSRILVGLRLSLVIGFLTATATAAIGLTLGLLAGYYERFLGGLLMRLADIQFAVPFAAVGIALAAFAGPGIALLMAVLAFWGWTNYARTIVSSVQQTKRLDFVTAARTAGASPVRVLVRHIAPNVLGPVIILWSTSVGTLILVESSLSLLGLGVQPPDFSLGSMLADAQKTLRLSWWAAVFPGVGIASVVIAFNLLGDSLRDAFNPALSSIAENDPELT</sequence>
<gene>
    <name evidence="10" type="ORF">FHS13_001500</name>
</gene>
<dbReference type="PANTHER" id="PTHR43386:SF1">
    <property type="entry name" value="D,D-DIPEPTIDE TRANSPORT SYSTEM PERMEASE PROTEIN DDPC-RELATED"/>
    <property type="match status" value="1"/>
</dbReference>
<keyword evidence="3" id="KW-1003">Cell membrane</keyword>
<evidence type="ECO:0000313" key="10">
    <source>
        <dbReference type="EMBL" id="MBB6119551.1"/>
    </source>
</evidence>
<evidence type="ECO:0000259" key="9">
    <source>
        <dbReference type="PROSITE" id="PS50928"/>
    </source>
</evidence>
<feature type="transmembrane region" description="Helical" evidence="7">
    <location>
        <begin position="222"/>
        <end position="251"/>
    </location>
</feature>
<evidence type="ECO:0000256" key="4">
    <source>
        <dbReference type="ARBA" id="ARBA00022692"/>
    </source>
</evidence>
<dbReference type="Proteomes" id="UP000536604">
    <property type="component" value="Unassembled WGS sequence"/>
</dbReference>
<dbReference type="InterPro" id="IPR000515">
    <property type="entry name" value="MetI-like"/>
</dbReference>
<dbReference type="GO" id="GO:0005886">
    <property type="term" value="C:plasma membrane"/>
    <property type="evidence" value="ECO:0007669"/>
    <property type="project" value="UniProtKB-SubCell"/>
</dbReference>
<dbReference type="InterPro" id="IPR050366">
    <property type="entry name" value="BP-dependent_transpt_permease"/>
</dbReference>
<evidence type="ECO:0000256" key="6">
    <source>
        <dbReference type="ARBA" id="ARBA00023136"/>
    </source>
</evidence>
<feature type="transmembrane region" description="Helical" evidence="7">
    <location>
        <begin position="42"/>
        <end position="61"/>
    </location>
</feature>
<feature type="transmembrane region" description="Helical" evidence="7">
    <location>
        <begin position="153"/>
        <end position="180"/>
    </location>
</feature>
<dbReference type="RefSeq" id="WP_184289626.1">
    <property type="nucleotide sequence ID" value="NZ_JACHJO010000004.1"/>
</dbReference>
<evidence type="ECO:0000313" key="11">
    <source>
        <dbReference type="Proteomes" id="UP000536604"/>
    </source>
</evidence>
<keyword evidence="6 7" id="KW-0472">Membrane</keyword>
<evidence type="ECO:0000256" key="5">
    <source>
        <dbReference type="ARBA" id="ARBA00022989"/>
    </source>
</evidence>
<keyword evidence="11" id="KW-1185">Reference proteome</keyword>
<dbReference type="Pfam" id="PF00528">
    <property type="entry name" value="BPD_transp_1"/>
    <property type="match status" value="1"/>
</dbReference>
<reference evidence="10 11" key="1">
    <citation type="submission" date="2020-08" db="EMBL/GenBank/DDBJ databases">
        <title>Genomic Encyclopedia of Type Strains, Phase III (KMG-III): the genomes of soil and plant-associated and newly described type strains.</title>
        <authorList>
            <person name="Whitman W."/>
        </authorList>
    </citation>
    <scope>NUCLEOTIDE SEQUENCE [LARGE SCALE GENOMIC DNA]</scope>
    <source>
        <strain evidence="10 11">CECT 8712</strain>
    </source>
</reference>
<proteinExistence type="inferred from homology"/>
<feature type="transmembrane region" description="Helical" evidence="7">
    <location>
        <begin position="109"/>
        <end position="133"/>
    </location>
</feature>
<feature type="region of interest" description="Disordered" evidence="8">
    <location>
        <begin position="1"/>
        <end position="24"/>
    </location>
</feature>
<dbReference type="AlphaFoldDB" id="A0A841ITH1"/>
<dbReference type="PROSITE" id="PS50928">
    <property type="entry name" value="ABC_TM1"/>
    <property type="match status" value="1"/>
</dbReference>
<name>A0A841ITH1_9ACTN</name>
<comment type="caution">
    <text evidence="10">The sequence shown here is derived from an EMBL/GenBank/DDBJ whole genome shotgun (WGS) entry which is preliminary data.</text>
</comment>
<keyword evidence="2 7" id="KW-0813">Transport</keyword>
<accession>A0A841ITH1</accession>
<feature type="domain" description="ABC transmembrane type-1" evidence="9">
    <location>
        <begin position="105"/>
        <end position="294"/>
    </location>
</feature>
<keyword evidence="4 7" id="KW-0812">Transmembrane</keyword>
<evidence type="ECO:0000256" key="2">
    <source>
        <dbReference type="ARBA" id="ARBA00022448"/>
    </source>
</evidence>
<evidence type="ECO:0000256" key="8">
    <source>
        <dbReference type="SAM" id="MobiDB-lite"/>
    </source>
</evidence>
<dbReference type="InterPro" id="IPR035906">
    <property type="entry name" value="MetI-like_sf"/>
</dbReference>
<comment type="similarity">
    <text evidence="7">Belongs to the binding-protein-dependent transport system permease family.</text>
</comment>
<dbReference type="CDD" id="cd06261">
    <property type="entry name" value="TM_PBP2"/>
    <property type="match status" value="1"/>
</dbReference>
<keyword evidence="5 7" id="KW-1133">Transmembrane helix</keyword>
<feature type="compositionally biased region" description="Low complexity" evidence="8">
    <location>
        <begin position="1"/>
        <end position="20"/>
    </location>
</feature>